<dbReference type="AlphaFoldDB" id="A0A1F4VP16"/>
<evidence type="ECO:0000313" key="2">
    <source>
        <dbReference type="Proteomes" id="UP000178964"/>
    </source>
</evidence>
<accession>A0A1F4VP16</accession>
<sequence>MTPAKNGLVILYHNNPSYLRVVPATLQNQELHRVKVLPSGVWREIRRVGTSRMRKTYAVGTANRSGMDLSGRLVGVFDPTNTDHLNSILNIMRERARASYNPATD</sequence>
<gene>
    <name evidence="1" type="ORF">A3A70_00330</name>
</gene>
<protein>
    <submittedName>
        <fullName evidence="1">Uncharacterized protein</fullName>
    </submittedName>
</protein>
<comment type="caution">
    <text evidence="1">The sequence shown here is derived from an EMBL/GenBank/DDBJ whole genome shotgun (WGS) entry which is preliminary data.</text>
</comment>
<dbReference type="EMBL" id="MEVK01000028">
    <property type="protein sequence ID" value="OGC58899.1"/>
    <property type="molecule type" value="Genomic_DNA"/>
</dbReference>
<name>A0A1F4VP16_UNCKA</name>
<reference evidence="1 2" key="1">
    <citation type="journal article" date="2016" name="Nat. Commun.">
        <title>Thousands of microbial genomes shed light on interconnected biogeochemical processes in an aquifer system.</title>
        <authorList>
            <person name="Anantharaman K."/>
            <person name="Brown C.T."/>
            <person name="Hug L.A."/>
            <person name="Sharon I."/>
            <person name="Castelle C.J."/>
            <person name="Probst A.J."/>
            <person name="Thomas B.C."/>
            <person name="Singh A."/>
            <person name="Wilkins M.J."/>
            <person name="Karaoz U."/>
            <person name="Brodie E.L."/>
            <person name="Williams K.H."/>
            <person name="Hubbard S.S."/>
            <person name="Banfield J.F."/>
        </authorList>
    </citation>
    <scope>NUCLEOTIDE SEQUENCE [LARGE SCALE GENOMIC DNA]</scope>
</reference>
<proteinExistence type="predicted"/>
<evidence type="ECO:0000313" key="1">
    <source>
        <dbReference type="EMBL" id="OGC58899.1"/>
    </source>
</evidence>
<organism evidence="1 2">
    <name type="scientific">candidate division WWE3 bacterium RIFCSPLOWO2_01_FULL_42_11</name>
    <dbReference type="NCBI Taxonomy" id="1802627"/>
    <lineage>
        <taxon>Bacteria</taxon>
        <taxon>Katanobacteria</taxon>
    </lineage>
</organism>
<dbReference type="Proteomes" id="UP000178964">
    <property type="component" value="Unassembled WGS sequence"/>
</dbReference>